<comment type="pathway">
    <text evidence="2">Protein modification; protein lipoylation via exogenous pathway; protein N(6)-(lipoyl)lysine from lipoate: step 1/2.</text>
</comment>
<dbReference type="NCBIfam" id="TIGR00545">
    <property type="entry name" value="lipoyltrans"/>
    <property type="match status" value="1"/>
</dbReference>
<evidence type="ECO:0000313" key="10">
    <source>
        <dbReference type="Proteomes" id="UP000013785"/>
    </source>
</evidence>
<keyword evidence="5" id="KW-0547">Nucleotide-binding</keyword>
<dbReference type="GO" id="GO:0016979">
    <property type="term" value="F:lipoate-protein ligase activity"/>
    <property type="evidence" value="ECO:0007669"/>
    <property type="project" value="UniProtKB-EC"/>
</dbReference>
<dbReference type="GO" id="GO:0017118">
    <property type="term" value="F:lipoyltransferase activity"/>
    <property type="evidence" value="ECO:0007669"/>
    <property type="project" value="TreeGrafter"/>
</dbReference>
<comment type="catalytic activity">
    <reaction evidence="7">
        <text>L-lysyl-[lipoyl-carrier protein] + (R)-lipoate + ATP = N(6)-[(R)-lipoyl]-L-lysyl-[lipoyl-carrier protein] + AMP + diphosphate + H(+)</text>
        <dbReference type="Rhea" id="RHEA:49288"/>
        <dbReference type="Rhea" id="RHEA-COMP:10500"/>
        <dbReference type="Rhea" id="RHEA-COMP:10502"/>
        <dbReference type="ChEBI" id="CHEBI:15378"/>
        <dbReference type="ChEBI" id="CHEBI:29969"/>
        <dbReference type="ChEBI" id="CHEBI:30616"/>
        <dbReference type="ChEBI" id="CHEBI:33019"/>
        <dbReference type="ChEBI" id="CHEBI:83088"/>
        <dbReference type="ChEBI" id="CHEBI:83099"/>
        <dbReference type="ChEBI" id="CHEBI:456215"/>
        <dbReference type="EC" id="6.3.1.20"/>
    </reaction>
</comment>
<evidence type="ECO:0000256" key="6">
    <source>
        <dbReference type="ARBA" id="ARBA00022840"/>
    </source>
</evidence>
<proteinExistence type="predicted"/>
<dbReference type="GO" id="GO:0009249">
    <property type="term" value="P:protein lipoylation"/>
    <property type="evidence" value="ECO:0007669"/>
    <property type="project" value="InterPro"/>
</dbReference>
<evidence type="ECO:0000256" key="3">
    <source>
        <dbReference type="ARBA" id="ARBA00012367"/>
    </source>
</evidence>
<dbReference type="InterPro" id="IPR004562">
    <property type="entry name" value="LipoylTrfase_LipoateP_Ligase"/>
</dbReference>
<dbReference type="SUPFAM" id="SSF55681">
    <property type="entry name" value="Class II aaRS and biotin synthetases"/>
    <property type="match status" value="1"/>
</dbReference>
<evidence type="ECO:0000256" key="7">
    <source>
        <dbReference type="ARBA" id="ARBA00048037"/>
    </source>
</evidence>
<dbReference type="Gene3D" id="3.30.390.50">
    <property type="entry name" value="CO dehydrogenase flavoprotein, C-terminal domain"/>
    <property type="match status" value="1"/>
</dbReference>
<dbReference type="PANTHER" id="PTHR12561:SF3">
    <property type="entry name" value="LIPOYLTRANSFERASE 1, MITOCHONDRIAL"/>
    <property type="match status" value="1"/>
</dbReference>
<dbReference type="eggNOG" id="COG0095">
    <property type="taxonomic scope" value="Bacteria"/>
</dbReference>
<protein>
    <recommendedName>
        <fullName evidence="3">lipoate--protein ligase</fullName>
        <ecNumber evidence="3">6.3.1.20</ecNumber>
    </recommendedName>
</protein>
<dbReference type="EC" id="6.3.1.20" evidence="3"/>
<evidence type="ECO:0000256" key="1">
    <source>
        <dbReference type="ARBA" id="ARBA00005085"/>
    </source>
</evidence>
<dbReference type="SUPFAM" id="SSF82649">
    <property type="entry name" value="SufE/NifU"/>
    <property type="match status" value="1"/>
</dbReference>
<comment type="caution">
    <text evidence="9">The sequence shown here is derived from an EMBL/GenBank/DDBJ whole genome shotgun (WGS) entry which is preliminary data.</text>
</comment>
<dbReference type="Pfam" id="PF10437">
    <property type="entry name" value="Lip_prot_lig_C"/>
    <property type="match status" value="1"/>
</dbReference>
<name>R3TZW5_9ENTE</name>
<comment type="pathway">
    <text evidence="1">Protein modification; protein lipoylation via exogenous pathway; protein N(6)-(lipoyl)lysine from lipoate: step 2/2.</text>
</comment>
<dbReference type="InterPro" id="IPR004143">
    <property type="entry name" value="BPL_LPL_catalytic"/>
</dbReference>
<keyword evidence="6" id="KW-0067">ATP-binding</keyword>
<evidence type="ECO:0000256" key="2">
    <source>
        <dbReference type="ARBA" id="ARBA00005124"/>
    </source>
</evidence>
<dbReference type="UniPathway" id="UPA00537">
    <property type="reaction ID" value="UER00594"/>
</dbReference>
<keyword evidence="9" id="KW-0808">Transferase</keyword>
<evidence type="ECO:0000256" key="4">
    <source>
        <dbReference type="ARBA" id="ARBA00022598"/>
    </source>
</evidence>
<dbReference type="GO" id="GO:0005524">
    <property type="term" value="F:ATP binding"/>
    <property type="evidence" value="ECO:0007669"/>
    <property type="project" value="UniProtKB-KW"/>
</dbReference>
<dbReference type="Pfam" id="PF21948">
    <property type="entry name" value="LplA-B_cat"/>
    <property type="match status" value="1"/>
</dbReference>
<dbReference type="PROSITE" id="PS51733">
    <property type="entry name" value="BPL_LPL_CATALYTIC"/>
    <property type="match status" value="1"/>
</dbReference>
<evidence type="ECO:0000313" key="9">
    <source>
        <dbReference type="EMBL" id="EOL47154.1"/>
    </source>
</evidence>
<evidence type="ECO:0000259" key="8">
    <source>
        <dbReference type="PROSITE" id="PS51733"/>
    </source>
</evidence>
<dbReference type="PANTHER" id="PTHR12561">
    <property type="entry name" value="LIPOATE-PROTEIN LIGASE"/>
    <property type="match status" value="1"/>
</dbReference>
<dbReference type="AlphaFoldDB" id="R3TZW5"/>
<dbReference type="Proteomes" id="UP000013785">
    <property type="component" value="Unassembled WGS sequence"/>
</dbReference>
<keyword evidence="4 9" id="KW-0436">Ligase</keyword>
<dbReference type="Gene3D" id="3.30.930.10">
    <property type="entry name" value="Bira Bifunctional Protein, Domain 2"/>
    <property type="match status" value="1"/>
</dbReference>
<accession>R3TZW5</accession>
<dbReference type="CDD" id="cd16443">
    <property type="entry name" value="LplA"/>
    <property type="match status" value="1"/>
</dbReference>
<dbReference type="STRING" id="154621.RV11_GL002676"/>
<organism evidence="9 10">
    <name type="scientific">Enterococcus phoeniculicola ATCC BAA-412</name>
    <dbReference type="NCBI Taxonomy" id="1158610"/>
    <lineage>
        <taxon>Bacteria</taxon>
        <taxon>Bacillati</taxon>
        <taxon>Bacillota</taxon>
        <taxon>Bacilli</taxon>
        <taxon>Lactobacillales</taxon>
        <taxon>Enterococcaceae</taxon>
        <taxon>Enterococcus</taxon>
    </lineage>
</organism>
<sequence>MRYFIMDSQDIRVNLATEEYLMNTADVSEPLLLFYIQKPSVIIGRYQNAYEEINLDYLREHHVVLTRRISGGGAVYDDLGNLSFSIVMQKDDTTFGDYQRVTMPILKGLQAMGARSAEMGGRNDLYIHGQKFSGNAMYTKKNRTYSHGTLMYDVDLSILESVLTVSKEKFESKATKSVRKSVSNIKPYLDERYQADTTEEFRDELLCQIYSVSSLNEISDKQLKLTDKDNEEIQKLVDTRYSNDEWIFGETPEFHFNKRTRIPSVGIVDIHVSTNKGIIQELAIYGDFFGEQEIDILQNQLIGEPYIYEVLKKRLQTFSVSDYILNLTNEELLSLLFS</sequence>
<gene>
    <name evidence="9" type="ORF">UC3_00685</name>
</gene>
<keyword evidence="10" id="KW-1185">Reference proteome</keyword>
<dbReference type="GO" id="GO:0005737">
    <property type="term" value="C:cytoplasm"/>
    <property type="evidence" value="ECO:0007669"/>
    <property type="project" value="TreeGrafter"/>
</dbReference>
<dbReference type="InterPro" id="IPR019491">
    <property type="entry name" value="Lipoate_protein_ligase_C"/>
</dbReference>
<dbReference type="OrthoDB" id="9788148at2"/>
<feature type="domain" description="BPL/LPL catalytic" evidence="8">
    <location>
        <begin position="26"/>
        <end position="217"/>
    </location>
</feature>
<reference evidence="9 10" key="1">
    <citation type="submission" date="2013-02" db="EMBL/GenBank/DDBJ databases">
        <title>The Genome Sequence of Enterococcus phoeniculicola BAA-412.</title>
        <authorList>
            <consortium name="The Broad Institute Genome Sequencing Platform"/>
            <consortium name="The Broad Institute Genome Sequencing Center for Infectious Disease"/>
            <person name="Earl A.M."/>
            <person name="Gilmore M.S."/>
            <person name="Lebreton F."/>
            <person name="Walker B."/>
            <person name="Young S.K."/>
            <person name="Zeng Q."/>
            <person name="Gargeya S."/>
            <person name="Fitzgerald M."/>
            <person name="Haas B."/>
            <person name="Abouelleil A."/>
            <person name="Alvarado L."/>
            <person name="Arachchi H.M."/>
            <person name="Berlin A.M."/>
            <person name="Chapman S.B."/>
            <person name="Dewar J."/>
            <person name="Goldberg J."/>
            <person name="Griggs A."/>
            <person name="Gujja S."/>
            <person name="Hansen M."/>
            <person name="Howarth C."/>
            <person name="Imamovic A."/>
            <person name="Larimer J."/>
            <person name="McCowan C."/>
            <person name="Murphy C."/>
            <person name="Neiman D."/>
            <person name="Pearson M."/>
            <person name="Priest M."/>
            <person name="Roberts A."/>
            <person name="Saif S."/>
            <person name="Shea T."/>
            <person name="Sisk P."/>
            <person name="Sykes S."/>
            <person name="Wortman J."/>
            <person name="Nusbaum C."/>
            <person name="Birren B."/>
        </authorList>
    </citation>
    <scope>NUCLEOTIDE SEQUENCE [LARGE SCALE GENOMIC DNA]</scope>
    <source>
        <strain evidence="9 10">ATCC BAA-412</strain>
    </source>
</reference>
<dbReference type="EMBL" id="AJAT01000009">
    <property type="protein sequence ID" value="EOL47154.1"/>
    <property type="molecule type" value="Genomic_DNA"/>
</dbReference>
<dbReference type="RefSeq" id="WP_010767358.1">
    <property type="nucleotide sequence ID" value="NZ_ASWE01000004.1"/>
</dbReference>
<evidence type="ECO:0000256" key="5">
    <source>
        <dbReference type="ARBA" id="ARBA00022741"/>
    </source>
</evidence>
<dbReference type="InterPro" id="IPR045864">
    <property type="entry name" value="aa-tRNA-synth_II/BPL/LPL"/>
</dbReference>
<dbReference type="HOGENOM" id="CLU_022986_0_2_9"/>
<dbReference type="PATRIC" id="fig|1158610.3.peg.659"/>